<evidence type="ECO:0000313" key="3">
    <source>
        <dbReference type="Proteomes" id="UP000219440"/>
    </source>
</evidence>
<dbReference type="EMBL" id="OCST01000001">
    <property type="protein sequence ID" value="SOE47562.1"/>
    <property type="molecule type" value="Genomic_DNA"/>
</dbReference>
<dbReference type="RefSeq" id="WP_097059408.1">
    <property type="nucleotide sequence ID" value="NZ_BMLC01000002.1"/>
</dbReference>
<organism evidence="2 3">
    <name type="scientific">Salinibacterium xinjiangense</name>
    <dbReference type="NCBI Taxonomy" id="386302"/>
    <lineage>
        <taxon>Bacteria</taxon>
        <taxon>Bacillati</taxon>
        <taxon>Actinomycetota</taxon>
        <taxon>Actinomycetes</taxon>
        <taxon>Micrococcales</taxon>
        <taxon>Microbacteriaceae</taxon>
        <taxon>Salinibacterium</taxon>
    </lineage>
</organism>
<dbReference type="AlphaFoldDB" id="A0A2C8YBF7"/>
<feature type="transmembrane region" description="Helical" evidence="1">
    <location>
        <begin position="108"/>
        <end position="134"/>
    </location>
</feature>
<proteinExistence type="predicted"/>
<keyword evidence="3" id="KW-1185">Reference proteome</keyword>
<keyword evidence="1" id="KW-0812">Transmembrane</keyword>
<feature type="transmembrane region" description="Helical" evidence="1">
    <location>
        <begin position="186"/>
        <end position="204"/>
    </location>
</feature>
<gene>
    <name evidence="2" type="ORF">SAMN06296378_0225</name>
</gene>
<feature type="transmembrane region" description="Helical" evidence="1">
    <location>
        <begin position="44"/>
        <end position="62"/>
    </location>
</feature>
<feature type="transmembrane region" description="Helical" evidence="1">
    <location>
        <begin position="211"/>
        <end position="236"/>
    </location>
</feature>
<feature type="transmembrane region" description="Helical" evidence="1">
    <location>
        <begin position="146"/>
        <end position="166"/>
    </location>
</feature>
<feature type="transmembrane region" description="Helical" evidence="1">
    <location>
        <begin position="74"/>
        <end position="96"/>
    </location>
</feature>
<protein>
    <submittedName>
        <fullName evidence="2">Uncharacterized protein</fullName>
    </submittedName>
</protein>
<feature type="transmembrane region" description="Helical" evidence="1">
    <location>
        <begin position="256"/>
        <end position="272"/>
    </location>
</feature>
<dbReference type="Proteomes" id="UP000219440">
    <property type="component" value="Unassembled WGS sequence"/>
</dbReference>
<accession>A0A2C8YBF7</accession>
<evidence type="ECO:0000256" key="1">
    <source>
        <dbReference type="SAM" id="Phobius"/>
    </source>
</evidence>
<reference evidence="2 3" key="1">
    <citation type="submission" date="2017-09" db="EMBL/GenBank/DDBJ databases">
        <authorList>
            <person name="Ehlers B."/>
            <person name="Leendertz F.H."/>
        </authorList>
    </citation>
    <scope>NUCLEOTIDE SEQUENCE [LARGE SCALE GENOMIC DNA]</scope>
    <source>
        <strain evidence="2 3">CGMCC 1.05381</strain>
    </source>
</reference>
<sequence length="278" mass="28291">MLRIALSVVIALVASVLGYAALWQGGFVLMREAVQFDRTTDPTALPFVVGGLVLLVVAMLSVAMSSVGVITVGVVHLLSGLVAVLDPSLTFIRLIAQSFGEGSTIGDGVLYSVSTGIGMLAGVVFLVTGLAALTRRSQRPGAVARVASVIVAIVAGPMGVLLAFMGGGLVYTDLIVLATGGFNPTGAVLLLVGTVLLGLAVLTLRWSSVGLMVLGSAIAAIGFFGLVGPGQLASIAERVSRELSVTVQFAAPNGNLALLGMLLLAAALGTVLRSRRRR</sequence>
<keyword evidence="1" id="KW-1133">Transmembrane helix</keyword>
<name>A0A2C8YBF7_9MICO</name>
<evidence type="ECO:0000313" key="2">
    <source>
        <dbReference type="EMBL" id="SOE47562.1"/>
    </source>
</evidence>
<keyword evidence="1" id="KW-0472">Membrane</keyword>